<dbReference type="Proteomes" id="UP001497623">
    <property type="component" value="Unassembled WGS sequence"/>
</dbReference>
<keyword evidence="2" id="KW-1185">Reference proteome</keyword>
<reference evidence="1 2" key="1">
    <citation type="submission" date="2024-05" db="EMBL/GenBank/DDBJ databases">
        <authorList>
            <person name="Wallberg A."/>
        </authorList>
    </citation>
    <scope>NUCLEOTIDE SEQUENCE [LARGE SCALE GENOMIC DNA]</scope>
</reference>
<dbReference type="AlphaFoldDB" id="A0AAV2PHK0"/>
<accession>A0AAV2PHK0</accession>
<proteinExistence type="predicted"/>
<comment type="caution">
    <text evidence="1">The sequence shown here is derived from an EMBL/GenBank/DDBJ whole genome shotgun (WGS) entry which is preliminary data.</text>
</comment>
<name>A0AAV2PHK0_MEGNR</name>
<protein>
    <submittedName>
        <fullName evidence="1">Uncharacterized protein</fullName>
    </submittedName>
</protein>
<sequence>MIQYMLTFDTNRSNLAKLWTIRIIPISISTGIFAKSNIIISNNIDKTLISIKFYEKKIKIISNLKAHKSYNKGRNNVYITDCLTLSRLGTSENLKVLLALWAS</sequence>
<dbReference type="EMBL" id="CAXKWB010000071">
    <property type="protein sequence ID" value="CAL4058964.1"/>
    <property type="molecule type" value="Genomic_DNA"/>
</dbReference>
<organism evidence="1 2">
    <name type="scientific">Meganyctiphanes norvegica</name>
    <name type="common">Northern krill</name>
    <name type="synonym">Thysanopoda norvegica</name>
    <dbReference type="NCBI Taxonomy" id="48144"/>
    <lineage>
        <taxon>Eukaryota</taxon>
        <taxon>Metazoa</taxon>
        <taxon>Ecdysozoa</taxon>
        <taxon>Arthropoda</taxon>
        <taxon>Crustacea</taxon>
        <taxon>Multicrustacea</taxon>
        <taxon>Malacostraca</taxon>
        <taxon>Eumalacostraca</taxon>
        <taxon>Eucarida</taxon>
        <taxon>Euphausiacea</taxon>
        <taxon>Euphausiidae</taxon>
        <taxon>Meganyctiphanes</taxon>
    </lineage>
</organism>
<gene>
    <name evidence="1" type="ORF">MNOR_LOCUS338</name>
</gene>
<evidence type="ECO:0000313" key="1">
    <source>
        <dbReference type="EMBL" id="CAL4058964.1"/>
    </source>
</evidence>
<evidence type="ECO:0000313" key="2">
    <source>
        <dbReference type="Proteomes" id="UP001497623"/>
    </source>
</evidence>